<dbReference type="PATRIC" id="fig|273035.7.peg.1913"/>
<dbReference type="STRING" id="273035.SKUN_001553"/>
<proteinExistence type="predicted"/>
<keyword evidence="1" id="KW-1133">Transmembrane helix</keyword>
<evidence type="ECO:0000256" key="1">
    <source>
        <dbReference type="SAM" id="Phobius"/>
    </source>
</evidence>
<sequence>MFFNLKYKLKFLKQEQFLLVSSIIGFNYLLLINSYWSILVILCLGFILIWQQQKIYWGVIIFTIIVSALCHYYLQQPSLH</sequence>
<feature type="transmembrane region" description="Helical" evidence="1">
    <location>
        <begin position="55"/>
        <end position="74"/>
    </location>
</feature>
<reference evidence="2 3" key="1">
    <citation type="journal article" date="2015" name="Genome Announc.">
        <title>Complete Genome Sequence of Spiroplasma kunkelii Strain CR2-3x, Causal Agent of Corn Stunt Disease in Zea mays L.</title>
        <authorList>
            <person name="Davis R.E."/>
            <person name="Shao J."/>
            <person name="Dally E.L."/>
            <person name="Zhao Y."/>
            <person name="Gasparich G.E."/>
            <person name="Gaynor B.J."/>
            <person name="Athey J.C."/>
            <person name="Harrison N.A."/>
            <person name="Donofrio N."/>
        </authorList>
    </citation>
    <scope>NUCLEOTIDE SEQUENCE [LARGE SCALE GENOMIC DNA]</scope>
    <source>
        <strain evidence="2 3">CR2-3x</strain>
    </source>
</reference>
<protein>
    <submittedName>
        <fullName evidence="2">Uncharacterized protein</fullName>
    </submittedName>
</protein>
<gene>
    <name evidence="2" type="ORF">SKUN_001553</name>
</gene>
<evidence type="ECO:0000313" key="2">
    <source>
        <dbReference type="EMBL" id="ALA98411.1"/>
    </source>
</evidence>
<name>A0A0K2JJJ3_SPIKU</name>
<dbReference type="KEGG" id="skn:SKUN_001553"/>
<feature type="transmembrane region" description="Helical" evidence="1">
    <location>
        <begin position="16"/>
        <end position="49"/>
    </location>
</feature>
<evidence type="ECO:0000313" key="3">
    <source>
        <dbReference type="Proteomes" id="UP000062963"/>
    </source>
</evidence>
<dbReference type="Proteomes" id="UP000062963">
    <property type="component" value="Chromosome"/>
</dbReference>
<dbReference type="EMBL" id="CP010899">
    <property type="protein sequence ID" value="ALA98411.1"/>
    <property type="molecule type" value="Genomic_DNA"/>
</dbReference>
<dbReference type="AlphaFoldDB" id="A0A0K2JJJ3"/>
<keyword evidence="1" id="KW-0472">Membrane</keyword>
<keyword evidence="1" id="KW-0812">Transmembrane</keyword>
<keyword evidence="3" id="KW-1185">Reference proteome</keyword>
<accession>A0A0K2JJJ3</accession>
<organism evidence="2 3">
    <name type="scientific">Spiroplasma kunkelii CR2-3x</name>
    <dbReference type="NCBI Taxonomy" id="273035"/>
    <lineage>
        <taxon>Bacteria</taxon>
        <taxon>Bacillati</taxon>
        <taxon>Mycoplasmatota</taxon>
        <taxon>Mollicutes</taxon>
        <taxon>Entomoplasmatales</taxon>
        <taxon>Spiroplasmataceae</taxon>
        <taxon>Spiroplasma</taxon>
    </lineage>
</organism>